<keyword evidence="2" id="KW-1185">Reference proteome</keyword>
<organism evidence="1 2">
    <name type="scientific">Cercospora berteroae</name>
    <dbReference type="NCBI Taxonomy" id="357750"/>
    <lineage>
        <taxon>Eukaryota</taxon>
        <taxon>Fungi</taxon>
        <taxon>Dikarya</taxon>
        <taxon>Ascomycota</taxon>
        <taxon>Pezizomycotina</taxon>
        <taxon>Dothideomycetes</taxon>
        <taxon>Dothideomycetidae</taxon>
        <taxon>Mycosphaerellales</taxon>
        <taxon>Mycosphaerellaceae</taxon>
        <taxon>Cercospora</taxon>
    </lineage>
</organism>
<evidence type="ECO:0008006" key="3">
    <source>
        <dbReference type="Google" id="ProtNLM"/>
    </source>
</evidence>
<reference evidence="2" key="1">
    <citation type="journal article" date="2017" name="bioRxiv">
        <title>Conservation of a gene cluster reveals novel cercosporin biosynthetic mechanisms and extends production to the genus Colletotrichum.</title>
        <authorList>
            <person name="de Jonge R."/>
            <person name="Ebert M.K."/>
            <person name="Huitt-Roehl C.R."/>
            <person name="Pal P."/>
            <person name="Suttle J.C."/>
            <person name="Spanner R.E."/>
            <person name="Neubauer J.D."/>
            <person name="Jurick W.M.II."/>
            <person name="Stott K.A."/>
            <person name="Secor G.A."/>
            <person name="Thomma B.P.H.J."/>
            <person name="Van de Peer Y."/>
            <person name="Townsend C.A."/>
            <person name="Bolton M.D."/>
        </authorList>
    </citation>
    <scope>NUCLEOTIDE SEQUENCE [LARGE SCALE GENOMIC DNA]</scope>
    <source>
        <strain evidence="2">CBS538.71</strain>
    </source>
</reference>
<evidence type="ECO:0000313" key="1">
    <source>
        <dbReference type="EMBL" id="PPJ61385.1"/>
    </source>
</evidence>
<gene>
    <name evidence="1" type="ORF">CBER1_10623</name>
</gene>
<dbReference type="Proteomes" id="UP000237631">
    <property type="component" value="Unassembled WGS sequence"/>
</dbReference>
<dbReference type="AlphaFoldDB" id="A0A2S6CNR7"/>
<evidence type="ECO:0000313" key="2">
    <source>
        <dbReference type="Proteomes" id="UP000237631"/>
    </source>
</evidence>
<sequence>MSLHGDAYIPVRTDTFYAKGGTHTIPLPESLAKTLRLYVGSTSFKEFTAPLPTFTNRTMPKVGDGMYGDLQGSVTLPYTAFFDPKDEASRNKIADPFVTLSRSSCWHVAGGWRNDTADPFEVSQAVEYGVTKEQSDPLRQSTSVSVTSDGTVSAGLAAEKISMSLNRQLTGLTPPPLEEFFPRSFTEKVTVPAMTAVVLSTRRVYYKSVRWDDSELAADLSFNAANEAHVARYRI</sequence>
<comment type="caution">
    <text evidence="1">The sequence shown here is derived from an EMBL/GenBank/DDBJ whole genome shotgun (WGS) entry which is preliminary data.</text>
</comment>
<accession>A0A2S6CNR7</accession>
<name>A0A2S6CNR7_9PEZI</name>
<proteinExistence type="predicted"/>
<dbReference type="STRING" id="357750.A0A2S6CNR7"/>
<protein>
    <recommendedName>
        <fullName evidence="3">Insecticidal crystal toxin domain-containing protein</fullName>
    </recommendedName>
</protein>
<dbReference type="EMBL" id="PNEN01000012">
    <property type="protein sequence ID" value="PPJ61385.1"/>
    <property type="molecule type" value="Genomic_DNA"/>
</dbReference>
<dbReference type="OrthoDB" id="428159at2759"/>